<evidence type="ECO:0000256" key="1">
    <source>
        <dbReference type="ARBA" id="ARBA00023125"/>
    </source>
</evidence>
<name>A0ABN0BN51_BACFG</name>
<dbReference type="SUPFAM" id="SSF46894">
    <property type="entry name" value="C-terminal effector domain of the bipartite response regulators"/>
    <property type="match status" value="1"/>
</dbReference>
<evidence type="ECO:0000259" key="4">
    <source>
        <dbReference type="SMART" id="SM00862"/>
    </source>
</evidence>
<dbReference type="Proteomes" id="UP000005101">
    <property type="component" value="Unassembled WGS sequence"/>
</dbReference>
<keyword evidence="3" id="KW-0472">Membrane</keyword>
<organism evidence="5 6">
    <name type="scientific">Bacteroides fragilis 3_1_12</name>
    <dbReference type="NCBI Taxonomy" id="457424"/>
    <lineage>
        <taxon>Bacteria</taxon>
        <taxon>Pseudomonadati</taxon>
        <taxon>Bacteroidota</taxon>
        <taxon>Bacteroidia</taxon>
        <taxon>Bacteroidales</taxon>
        <taxon>Bacteroidaceae</taxon>
        <taxon>Bacteroides</taxon>
    </lineage>
</organism>
<dbReference type="InterPro" id="IPR036388">
    <property type="entry name" value="WH-like_DNA-bd_sf"/>
</dbReference>
<keyword evidence="3" id="KW-1133">Transmembrane helix</keyword>
<dbReference type="Pfam" id="PF00486">
    <property type="entry name" value="Trans_reg_C"/>
    <property type="match status" value="1"/>
</dbReference>
<evidence type="ECO:0000256" key="3">
    <source>
        <dbReference type="SAM" id="Phobius"/>
    </source>
</evidence>
<feature type="transmembrane region" description="Helical" evidence="3">
    <location>
        <begin position="205"/>
        <end position="223"/>
    </location>
</feature>
<dbReference type="InterPro" id="IPR001867">
    <property type="entry name" value="OmpR/PhoB-type_DNA-bd"/>
</dbReference>
<evidence type="ECO:0000313" key="6">
    <source>
        <dbReference type="Proteomes" id="UP000005101"/>
    </source>
</evidence>
<dbReference type="EMBL" id="EQ973214">
    <property type="protein sequence ID" value="EFR54254.1"/>
    <property type="molecule type" value="Genomic_DNA"/>
</dbReference>
<feature type="domain" description="OmpR/PhoB-type" evidence="4">
    <location>
        <begin position="332"/>
        <end position="405"/>
    </location>
</feature>
<evidence type="ECO:0000313" key="5">
    <source>
        <dbReference type="EMBL" id="EFR54254.1"/>
    </source>
</evidence>
<gene>
    <name evidence="5" type="ORF">BFAG_02952</name>
</gene>
<proteinExistence type="predicted"/>
<feature type="transmembrane region" description="Helical" evidence="3">
    <location>
        <begin position="12"/>
        <end position="31"/>
    </location>
</feature>
<sequence length="411" mass="48286">MQKQTTMKRSRLFLWILGIIMQAFLVSIHFYQKNVEAMRTESEDLLVEVLKKELHRKQQELNLFYISKVTVDTVPLIIRVTTSEGVKSYAVDAKKSKKNISQNMAERSWHSAVCMKSGLSVDTLHQLWDRGLKRHKIFAKTDVHMSITHLDNTISHFKCKNSNDLCSVTQKITVYIGNRCELEIIGFWSYSWWTVYQYHSTPFEVIGSVAAALIIVFCGWYLVKKYITKIRNDKRHLANDWDRERKVRIQLEKDQKRLEAKQREYEKRIKDLSARGEEYEEERKSMEKILKEYEIQIQKLKELRESGKEPLLYILSPKVTFDSYAKLLICGDQTIPLTSQACRLLDAFLNAPDYILTYEELLECLWKDGSGGMVRLRVAISRLRIVLSVDPEITVFQRDIDKYQLILPEKE</sequence>
<evidence type="ECO:0000256" key="2">
    <source>
        <dbReference type="SAM" id="Coils"/>
    </source>
</evidence>
<keyword evidence="2" id="KW-0175">Coiled coil</keyword>
<dbReference type="Gene3D" id="1.10.10.10">
    <property type="entry name" value="Winged helix-like DNA-binding domain superfamily/Winged helix DNA-binding domain"/>
    <property type="match status" value="1"/>
</dbReference>
<reference evidence="5 6" key="1">
    <citation type="submission" date="2008-12" db="EMBL/GenBank/DDBJ databases">
        <title>Annotation of Bacteroides fragilis strain 3_1_12.</title>
        <authorList>
            <consortium name="The Broad Institute Genome Sequencing Platform"/>
            <person name="Ward D."/>
            <person name="Young S.K."/>
            <person name="Kodira C.D."/>
            <person name="Zeng Q."/>
            <person name="Koehrsen M."/>
            <person name="Alvarado L."/>
            <person name="Berlin A."/>
            <person name="Borenstein D."/>
            <person name="Chen Z."/>
            <person name="Engels R."/>
            <person name="Freedman E."/>
            <person name="Gellesch M."/>
            <person name="Goldberg J."/>
            <person name="Griggs A."/>
            <person name="Gujja S."/>
            <person name="Heiman D."/>
            <person name="Hepburn T."/>
            <person name="Howarth C."/>
            <person name="Jen D."/>
            <person name="Larson L."/>
            <person name="Lewis B."/>
            <person name="Mehta T."/>
            <person name="Park D."/>
            <person name="Pearson M."/>
            <person name="Roberts A."/>
            <person name="Saif S."/>
            <person name="Shea T."/>
            <person name="Shenoy N."/>
            <person name="Sisk P."/>
            <person name="Stolte C."/>
            <person name="Sykes S."/>
            <person name="Walk T."/>
            <person name="White J."/>
            <person name="Yandava C."/>
            <person name="Allen-Vercoe E."/>
            <person name="Strauss J."/>
            <person name="Ambrose C."/>
            <person name="Lander E."/>
            <person name="Nusbaum C."/>
            <person name="Galagan J."/>
            <person name="Birren B."/>
        </authorList>
    </citation>
    <scope>NUCLEOTIDE SEQUENCE [LARGE SCALE GENOMIC DNA]</scope>
    <source>
        <strain evidence="5 6">3_1_12</strain>
    </source>
</reference>
<keyword evidence="1" id="KW-0238">DNA-binding</keyword>
<dbReference type="InterPro" id="IPR016032">
    <property type="entry name" value="Sig_transdc_resp-reg_C-effctor"/>
</dbReference>
<feature type="coiled-coil region" evidence="2">
    <location>
        <begin position="244"/>
        <end position="306"/>
    </location>
</feature>
<accession>A0ABN0BN51</accession>
<keyword evidence="6" id="KW-1185">Reference proteome</keyword>
<protein>
    <recommendedName>
        <fullName evidence="4">OmpR/PhoB-type domain-containing protein</fullName>
    </recommendedName>
</protein>
<keyword evidence="3" id="KW-0812">Transmembrane</keyword>
<dbReference type="SMART" id="SM00862">
    <property type="entry name" value="Trans_reg_C"/>
    <property type="match status" value="1"/>
</dbReference>